<dbReference type="InterPro" id="IPR036291">
    <property type="entry name" value="NAD(P)-bd_dom_sf"/>
</dbReference>
<reference evidence="1" key="1">
    <citation type="journal article" date="2023" name="IMA Fungus">
        <title>Comparative genomic study of the Penicillium genus elucidates a diverse pangenome and 15 lateral gene transfer events.</title>
        <authorList>
            <person name="Petersen C."/>
            <person name="Sorensen T."/>
            <person name="Nielsen M.R."/>
            <person name="Sondergaard T.E."/>
            <person name="Sorensen J.L."/>
            <person name="Fitzpatrick D.A."/>
            <person name="Frisvad J.C."/>
            <person name="Nielsen K.L."/>
        </authorList>
    </citation>
    <scope>NUCLEOTIDE SEQUENCE</scope>
    <source>
        <strain evidence="1">IBT 12815</strain>
    </source>
</reference>
<dbReference type="InterPro" id="IPR002347">
    <property type="entry name" value="SDR_fam"/>
</dbReference>
<evidence type="ECO:0000313" key="2">
    <source>
        <dbReference type="Proteomes" id="UP001213799"/>
    </source>
</evidence>
<dbReference type="AlphaFoldDB" id="A0AAD6DLX2"/>
<sequence length="214" mass="23190">MASTPRPNPNAVRSFVKHRVALVTGAARGIGFATAALLAQHGARVVLVDLHEEESKKACAEIGQKASWQVCDVTSRLHCSTNIKKTVGSISMLVCNAAVNPEVALLQTLGKEKYVQSNSQVRYNYLADERLRDDTPKRPSTKLIDINANSVIFGLKFGIHHTKQYGVGSIVGHCIRRVLPSGVLAAAVCGKQSRRAGTMSGYVANQRGDRYHIL</sequence>
<protein>
    <submittedName>
        <fullName evidence="1">Uncharacterized protein</fullName>
    </submittedName>
</protein>
<dbReference type="PRINTS" id="PR00081">
    <property type="entry name" value="GDHRDH"/>
</dbReference>
<dbReference type="Gene3D" id="3.40.50.720">
    <property type="entry name" value="NAD(P)-binding Rossmann-like Domain"/>
    <property type="match status" value="1"/>
</dbReference>
<dbReference type="SUPFAM" id="SSF51735">
    <property type="entry name" value="NAD(P)-binding Rossmann-fold domains"/>
    <property type="match status" value="1"/>
</dbReference>
<dbReference type="PANTHER" id="PTHR42820">
    <property type="entry name" value="SHORT-CHAIN DEHYDROGENASE REDUCTASE"/>
    <property type="match status" value="1"/>
</dbReference>
<evidence type="ECO:0000313" key="1">
    <source>
        <dbReference type="EMBL" id="KAJ5588117.1"/>
    </source>
</evidence>
<dbReference type="EMBL" id="JAQJAE010000006">
    <property type="protein sequence ID" value="KAJ5588117.1"/>
    <property type="molecule type" value="Genomic_DNA"/>
</dbReference>
<reference evidence="1" key="2">
    <citation type="submission" date="2023-01" db="EMBL/GenBank/DDBJ databases">
        <authorList>
            <person name="Petersen C."/>
        </authorList>
    </citation>
    <scope>NUCLEOTIDE SEQUENCE</scope>
    <source>
        <strain evidence="1">IBT 12815</strain>
    </source>
</reference>
<dbReference type="Proteomes" id="UP001213799">
    <property type="component" value="Unassembled WGS sequence"/>
</dbReference>
<dbReference type="GeneID" id="81592091"/>
<keyword evidence="2" id="KW-1185">Reference proteome</keyword>
<dbReference type="Pfam" id="PF00106">
    <property type="entry name" value="adh_short"/>
    <property type="match status" value="1"/>
</dbReference>
<dbReference type="PANTHER" id="PTHR42820:SF1">
    <property type="entry name" value="SHORT-CHAIN DEHYDROGENASE_REDUCTASE FAMILY PROTEIN"/>
    <property type="match status" value="1"/>
</dbReference>
<accession>A0AAD6DLX2</accession>
<comment type="caution">
    <text evidence="1">The sequence shown here is derived from an EMBL/GenBank/DDBJ whole genome shotgun (WGS) entry which is preliminary data.</text>
</comment>
<proteinExistence type="predicted"/>
<gene>
    <name evidence="1" type="ORF">N7537_010795</name>
</gene>
<organism evidence="1 2">
    <name type="scientific">Penicillium hordei</name>
    <dbReference type="NCBI Taxonomy" id="40994"/>
    <lineage>
        <taxon>Eukaryota</taxon>
        <taxon>Fungi</taxon>
        <taxon>Dikarya</taxon>
        <taxon>Ascomycota</taxon>
        <taxon>Pezizomycotina</taxon>
        <taxon>Eurotiomycetes</taxon>
        <taxon>Eurotiomycetidae</taxon>
        <taxon>Eurotiales</taxon>
        <taxon>Aspergillaceae</taxon>
        <taxon>Penicillium</taxon>
    </lineage>
</organism>
<dbReference type="RefSeq" id="XP_056747136.1">
    <property type="nucleotide sequence ID" value="XM_056901849.1"/>
</dbReference>
<name>A0AAD6DLX2_9EURO</name>